<proteinExistence type="predicted"/>
<feature type="compositionally biased region" description="Basic and acidic residues" evidence="1">
    <location>
        <begin position="94"/>
        <end position="103"/>
    </location>
</feature>
<evidence type="ECO:0000313" key="3">
    <source>
        <dbReference type="Proteomes" id="UP000759537"/>
    </source>
</evidence>
<evidence type="ECO:0000256" key="1">
    <source>
        <dbReference type="SAM" id="MobiDB-lite"/>
    </source>
</evidence>
<reference evidence="2" key="1">
    <citation type="submission" date="2019-10" db="EMBL/GenBank/DDBJ databases">
        <authorList>
            <consortium name="DOE Joint Genome Institute"/>
            <person name="Kuo A."/>
            <person name="Miyauchi S."/>
            <person name="Kiss E."/>
            <person name="Drula E."/>
            <person name="Kohler A."/>
            <person name="Sanchez-Garcia M."/>
            <person name="Andreopoulos B."/>
            <person name="Barry K.W."/>
            <person name="Bonito G."/>
            <person name="Buee M."/>
            <person name="Carver A."/>
            <person name="Chen C."/>
            <person name="Cichocki N."/>
            <person name="Clum A."/>
            <person name="Culley D."/>
            <person name="Crous P.W."/>
            <person name="Fauchery L."/>
            <person name="Girlanda M."/>
            <person name="Hayes R."/>
            <person name="Keri Z."/>
            <person name="LaButti K."/>
            <person name="Lipzen A."/>
            <person name="Lombard V."/>
            <person name="Magnuson J."/>
            <person name="Maillard F."/>
            <person name="Morin E."/>
            <person name="Murat C."/>
            <person name="Nolan M."/>
            <person name="Ohm R."/>
            <person name="Pangilinan J."/>
            <person name="Pereira M."/>
            <person name="Perotto S."/>
            <person name="Peter M."/>
            <person name="Riley R."/>
            <person name="Sitrit Y."/>
            <person name="Stielow B."/>
            <person name="Szollosi G."/>
            <person name="Zifcakova L."/>
            <person name="Stursova M."/>
            <person name="Spatafora J.W."/>
            <person name="Tedersoo L."/>
            <person name="Vaario L.-M."/>
            <person name="Yamada A."/>
            <person name="Yan M."/>
            <person name="Wang P."/>
            <person name="Xu J."/>
            <person name="Bruns T."/>
            <person name="Baldrian P."/>
            <person name="Vilgalys R."/>
            <person name="Henrissat B."/>
            <person name="Grigoriev I.V."/>
            <person name="Hibbett D."/>
            <person name="Nagy L.G."/>
            <person name="Martin F.M."/>
        </authorList>
    </citation>
    <scope>NUCLEOTIDE SEQUENCE</scope>
    <source>
        <strain evidence="2">Prilba</strain>
    </source>
</reference>
<evidence type="ECO:0000313" key="2">
    <source>
        <dbReference type="EMBL" id="KAF8470955.1"/>
    </source>
</evidence>
<keyword evidence="3" id="KW-1185">Reference proteome</keyword>
<comment type="caution">
    <text evidence="2">The sequence shown here is derived from an EMBL/GenBank/DDBJ whole genome shotgun (WGS) entry which is preliminary data.</text>
</comment>
<dbReference type="AlphaFoldDB" id="A0A9P5JYS7"/>
<protein>
    <submittedName>
        <fullName evidence="2">Uncharacterized protein</fullName>
    </submittedName>
</protein>
<gene>
    <name evidence="2" type="ORF">DFH94DRAFT_696749</name>
</gene>
<organism evidence="2 3">
    <name type="scientific">Russula ochroleuca</name>
    <dbReference type="NCBI Taxonomy" id="152965"/>
    <lineage>
        <taxon>Eukaryota</taxon>
        <taxon>Fungi</taxon>
        <taxon>Dikarya</taxon>
        <taxon>Basidiomycota</taxon>
        <taxon>Agaricomycotina</taxon>
        <taxon>Agaricomycetes</taxon>
        <taxon>Russulales</taxon>
        <taxon>Russulaceae</taxon>
        <taxon>Russula</taxon>
    </lineage>
</organism>
<feature type="region of interest" description="Disordered" evidence="1">
    <location>
        <begin position="76"/>
        <end position="103"/>
    </location>
</feature>
<feature type="region of interest" description="Disordered" evidence="1">
    <location>
        <begin position="36"/>
        <end position="55"/>
    </location>
</feature>
<dbReference type="EMBL" id="WHVB01000024">
    <property type="protein sequence ID" value="KAF8470955.1"/>
    <property type="molecule type" value="Genomic_DNA"/>
</dbReference>
<reference evidence="2" key="2">
    <citation type="journal article" date="2020" name="Nat. Commun.">
        <title>Large-scale genome sequencing of mycorrhizal fungi provides insights into the early evolution of symbiotic traits.</title>
        <authorList>
            <person name="Miyauchi S."/>
            <person name="Kiss E."/>
            <person name="Kuo A."/>
            <person name="Drula E."/>
            <person name="Kohler A."/>
            <person name="Sanchez-Garcia M."/>
            <person name="Morin E."/>
            <person name="Andreopoulos B."/>
            <person name="Barry K.W."/>
            <person name="Bonito G."/>
            <person name="Buee M."/>
            <person name="Carver A."/>
            <person name="Chen C."/>
            <person name="Cichocki N."/>
            <person name="Clum A."/>
            <person name="Culley D."/>
            <person name="Crous P.W."/>
            <person name="Fauchery L."/>
            <person name="Girlanda M."/>
            <person name="Hayes R.D."/>
            <person name="Keri Z."/>
            <person name="LaButti K."/>
            <person name="Lipzen A."/>
            <person name="Lombard V."/>
            <person name="Magnuson J."/>
            <person name="Maillard F."/>
            <person name="Murat C."/>
            <person name="Nolan M."/>
            <person name="Ohm R.A."/>
            <person name="Pangilinan J."/>
            <person name="Pereira M.F."/>
            <person name="Perotto S."/>
            <person name="Peter M."/>
            <person name="Pfister S."/>
            <person name="Riley R."/>
            <person name="Sitrit Y."/>
            <person name="Stielow J.B."/>
            <person name="Szollosi G."/>
            <person name="Zifcakova L."/>
            <person name="Stursova M."/>
            <person name="Spatafora J.W."/>
            <person name="Tedersoo L."/>
            <person name="Vaario L.M."/>
            <person name="Yamada A."/>
            <person name="Yan M."/>
            <person name="Wang P."/>
            <person name="Xu J."/>
            <person name="Bruns T."/>
            <person name="Baldrian P."/>
            <person name="Vilgalys R."/>
            <person name="Dunand C."/>
            <person name="Henrissat B."/>
            <person name="Grigoriev I.V."/>
            <person name="Hibbett D."/>
            <person name="Nagy L.G."/>
            <person name="Martin F.M."/>
        </authorList>
    </citation>
    <scope>NUCLEOTIDE SEQUENCE</scope>
    <source>
        <strain evidence="2">Prilba</strain>
    </source>
</reference>
<feature type="compositionally biased region" description="Polar residues" evidence="1">
    <location>
        <begin position="79"/>
        <end position="93"/>
    </location>
</feature>
<sequence length="103" mass="10872">MFCNSPLPLAIAISSLLPASTPGLLTPDLLVSEPRLEPSQDLATATGASHAGDVTGLPLPLHFTCTYVPTHVRVPNSALHPSQSQRAHLTLSSRIERPDTAND</sequence>
<accession>A0A9P5JYS7</accession>
<dbReference type="Proteomes" id="UP000759537">
    <property type="component" value="Unassembled WGS sequence"/>
</dbReference>
<name>A0A9P5JYS7_9AGAM</name>